<evidence type="ECO:0000256" key="3">
    <source>
        <dbReference type="ARBA" id="ARBA00022630"/>
    </source>
</evidence>
<evidence type="ECO:0000256" key="2">
    <source>
        <dbReference type="ARBA" id="ARBA00010214"/>
    </source>
</evidence>
<dbReference type="AlphaFoldDB" id="A0A3E2C4E5"/>
<comment type="similarity">
    <text evidence="2">Belongs to the RibF family.</text>
</comment>
<feature type="region of interest" description="Disordered" evidence="12">
    <location>
        <begin position="186"/>
        <end position="206"/>
    </location>
</feature>
<keyword evidence="8" id="KW-0274">FAD</keyword>
<evidence type="ECO:0000256" key="9">
    <source>
        <dbReference type="ARBA" id="ARBA00022840"/>
    </source>
</evidence>
<dbReference type="GO" id="GO:0009231">
    <property type="term" value="P:riboflavin biosynthetic process"/>
    <property type="evidence" value="ECO:0007669"/>
    <property type="project" value="InterPro"/>
</dbReference>
<feature type="domain" description="Riboflavin kinase" evidence="13">
    <location>
        <begin position="247"/>
        <end position="442"/>
    </location>
</feature>
<comment type="caution">
    <text evidence="14">The sequence shown here is derived from an EMBL/GenBank/DDBJ whole genome shotgun (WGS) entry which is preliminary data.</text>
</comment>
<dbReference type="PANTHER" id="PTHR22749">
    <property type="entry name" value="RIBOFLAVIN KINASE/FMN ADENYLYLTRANSFERASE"/>
    <property type="match status" value="1"/>
</dbReference>
<keyword evidence="5 14" id="KW-0808">Transferase</keyword>
<dbReference type="InterPro" id="IPR015864">
    <property type="entry name" value="FAD_synthase"/>
</dbReference>
<evidence type="ECO:0000313" key="14">
    <source>
        <dbReference type="EMBL" id="RFT26632.1"/>
    </source>
</evidence>
<dbReference type="SUPFAM" id="SSF82114">
    <property type="entry name" value="Riboflavin kinase-like"/>
    <property type="match status" value="2"/>
</dbReference>
<comment type="catalytic activity">
    <reaction evidence="10">
        <text>riboflavin + ATP = FMN + ADP + H(+)</text>
        <dbReference type="Rhea" id="RHEA:14357"/>
        <dbReference type="ChEBI" id="CHEBI:15378"/>
        <dbReference type="ChEBI" id="CHEBI:30616"/>
        <dbReference type="ChEBI" id="CHEBI:57986"/>
        <dbReference type="ChEBI" id="CHEBI:58210"/>
        <dbReference type="ChEBI" id="CHEBI:456216"/>
        <dbReference type="EC" id="2.7.1.26"/>
    </reaction>
</comment>
<dbReference type="Gene3D" id="2.40.30.30">
    <property type="entry name" value="Riboflavin kinase-like"/>
    <property type="match status" value="1"/>
</dbReference>
<dbReference type="InterPro" id="IPR015865">
    <property type="entry name" value="Riboflavin_kinase_bac/euk"/>
</dbReference>
<keyword evidence="7" id="KW-0547">Nucleotide-binding</keyword>
<evidence type="ECO:0000256" key="4">
    <source>
        <dbReference type="ARBA" id="ARBA00022643"/>
    </source>
</evidence>
<keyword evidence="4" id="KW-0288">FMN</keyword>
<dbReference type="InterPro" id="IPR014729">
    <property type="entry name" value="Rossmann-like_a/b/a_fold"/>
</dbReference>
<dbReference type="Gene3D" id="3.40.50.620">
    <property type="entry name" value="HUPs"/>
    <property type="match status" value="1"/>
</dbReference>
<dbReference type="EMBL" id="NNRU01000009">
    <property type="protein sequence ID" value="RFT26632.1"/>
    <property type="molecule type" value="Genomic_DNA"/>
</dbReference>
<dbReference type="Pfam" id="PF01687">
    <property type="entry name" value="Flavokinase"/>
    <property type="match status" value="1"/>
</dbReference>
<evidence type="ECO:0000313" key="15">
    <source>
        <dbReference type="Proteomes" id="UP000258379"/>
    </source>
</evidence>
<proteinExistence type="inferred from homology"/>
<keyword evidence="9" id="KW-0067">ATP-binding</keyword>
<dbReference type="UniPathway" id="UPA00277">
    <property type="reaction ID" value="UER00407"/>
</dbReference>
<dbReference type="PANTHER" id="PTHR22749:SF6">
    <property type="entry name" value="RIBOFLAVIN KINASE"/>
    <property type="match status" value="1"/>
</dbReference>
<dbReference type="GO" id="GO:0003919">
    <property type="term" value="F:FMN adenylyltransferase activity"/>
    <property type="evidence" value="ECO:0007669"/>
    <property type="project" value="UniProtKB-EC"/>
</dbReference>
<dbReference type="Pfam" id="PF06574">
    <property type="entry name" value="FAD_syn"/>
    <property type="match status" value="1"/>
</dbReference>
<comment type="catalytic activity">
    <reaction evidence="11">
        <text>FMN + ATP + H(+) = FAD + diphosphate</text>
        <dbReference type="Rhea" id="RHEA:17237"/>
        <dbReference type="ChEBI" id="CHEBI:15378"/>
        <dbReference type="ChEBI" id="CHEBI:30616"/>
        <dbReference type="ChEBI" id="CHEBI:33019"/>
        <dbReference type="ChEBI" id="CHEBI:57692"/>
        <dbReference type="ChEBI" id="CHEBI:58210"/>
        <dbReference type="EC" id="2.7.7.2"/>
    </reaction>
</comment>
<dbReference type="Proteomes" id="UP000258379">
    <property type="component" value="Unassembled WGS sequence"/>
</dbReference>
<evidence type="ECO:0000256" key="6">
    <source>
        <dbReference type="ARBA" id="ARBA00022695"/>
    </source>
</evidence>
<evidence type="ECO:0000256" key="12">
    <source>
        <dbReference type="SAM" id="MobiDB-lite"/>
    </source>
</evidence>
<gene>
    <name evidence="14" type="ORF">CG405_08800</name>
</gene>
<reference evidence="14 15" key="1">
    <citation type="submission" date="2017-07" db="EMBL/GenBank/DDBJ databases">
        <title>A comparative genomics approach to explaining the enigmatic role of Gardnerella vaginalis in the vaginal microbiome.</title>
        <authorList>
            <person name="Vancuren S.J."/>
            <person name="Hill J.E."/>
        </authorList>
    </citation>
    <scope>NUCLEOTIDE SEQUENCE [LARGE SCALE GENOMIC DNA]</scope>
    <source>
        <strain evidence="14 15">WP023</strain>
    </source>
</reference>
<dbReference type="InterPro" id="IPR023465">
    <property type="entry name" value="Riboflavin_kinase_dom_sf"/>
</dbReference>
<dbReference type="InterPro" id="IPR023468">
    <property type="entry name" value="Riboflavin_kinase"/>
</dbReference>
<evidence type="ECO:0000256" key="10">
    <source>
        <dbReference type="ARBA" id="ARBA00047880"/>
    </source>
</evidence>
<name>A0A3E2C4E5_GARVA</name>
<dbReference type="SMART" id="SM00904">
    <property type="entry name" value="Flavokinase"/>
    <property type="match status" value="1"/>
</dbReference>
<dbReference type="SUPFAM" id="SSF52374">
    <property type="entry name" value="Nucleotidylyl transferase"/>
    <property type="match status" value="1"/>
</dbReference>
<comment type="pathway">
    <text evidence="1">Cofactor biosynthesis; FAD biosynthesis; FAD from FMN: step 1/1.</text>
</comment>
<evidence type="ECO:0000259" key="13">
    <source>
        <dbReference type="SMART" id="SM00904"/>
    </source>
</evidence>
<evidence type="ECO:0000256" key="1">
    <source>
        <dbReference type="ARBA" id="ARBA00004726"/>
    </source>
</evidence>
<dbReference type="GO" id="GO:0005524">
    <property type="term" value="F:ATP binding"/>
    <property type="evidence" value="ECO:0007669"/>
    <property type="project" value="UniProtKB-KW"/>
</dbReference>
<accession>A0A3E2C4E5</accession>
<keyword evidence="14" id="KW-0418">Kinase</keyword>
<dbReference type="CDD" id="cd02064">
    <property type="entry name" value="FAD_synthetase_N"/>
    <property type="match status" value="1"/>
</dbReference>
<keyword evidence="3" id="KW-0285">Flavoprotein</keyword>
<evidence type="ECO:0000256" key="8">
    <source>
        <dbReference type="ARBA" id="ARBA00022827"/>
    </source>
</evidence>
<evidence type="ECO:0000256" key="11">
    <source>
        <dbReference type="ARBA" id="ARBA00049494"/>
    </source>
</evidence>
<protein>
    <submittedName>
        <fullName evidence="14">Bifunctional riboflavin kinase/FMN adenylyltransferase</fullName>
    </submittedName>
</protein>
<organism evidence="14 15">
    <name type="scientific">Gardnerella vaginalis</name>
    <dbReference type="NCBI Taxonomy" id="2702"/>
    <lineage>
        <taxon>Bacteria</taxon>
        <taxon>Bacillati</taxon>
        <taxon>Actinomycetota</taxon>
        <taxon>Actinomycetes</taxon>
        <taxon>Bifidobacteriales</taxon>
        <taxon>Bifidobacteriaceae</taxon>
        <taxon>Gardnerella</taxon>
    </lineage>
</organism>
<dbReference type="GO" id="GO:0006747">
    <property type="term" value="P:FAD biosynthetic process"/>
    <property type="evidence" value="ECO:0007669"/>
    <property type="project" value="UniProtKB-UniPathway"/>
</dbReference>
<dbReference type="GO" id="GO:0009398">
    <property type="term" value="P:FMN biosynthetic process"/>
    <property type="evidence" value="ECO:0007669"/>
    <property type="project" value="TreeGrafter"/>
</dbReference>
<sequence length="446" mass="49192">MMKVINIRPDANGMINWPTLSAQRKAIVTIGVFDGMHLGHRKVIERTVDLARKNNAFSVVIMFDPRPSVVHENPDLFDDFGDNAQIPVDSQALTSVRQRLRVLQQLDVDHVIIVRYSLAFAAKSYRFFLGQLVGKLGMRALVLGSDAALGARRAGNVHAIKELAQATGVFDLVVVDDFGPGDVRVPDPIVPEVPSEDGEPKDPADGMNKAEYRAWSKGMPNKKVRAWNSTNVRWMLANGRVRDARDVLGQPHRVEGIVVHGAERGREIGFPTVNLGERIDGYVPVDGVYAGWIVDLDADEASADNLHSSSIPSVGVLRKDELHLGVHSPWRWAAAISIGTKPTFAESNEGASVKNVVSGDSGDIFESDSISDFGADSSTYPNDSENRVVEAYALTDKWQDLYGHRICIEFAQFLRPQHAFDSVETLKDAVRHDVEKVREITDAENR</sequence>
<evidence type="ECO:0000256" key="5">
    <source>
        <dbReference type="ARBA" id="ARBA00022679"/>
    </source>
</evidence>
<evidence type="ECO:0000256" key="7">
    <source>
        <dbReference type="ARBA" id="ARBA00022741"/>
    </source>
</evidence>
<dbReference type="GO" id="GO:0008531">
    <property type="term" value="F:riboflavin kinase activity"/>
    <property type="evidence" value="ECO:0007669"/>
    <property type="project" value="UniProtKB-EC"/>
</dbReference>
<keyword evidence="6 14" id="KW-0548">Nucleotidyltransferase</keyword>